<dbReference type="Gene3D" id="2.30.29.80">
    <property type="match status" value="1"/>
</dbReference>
<reference evidence="1 2" key="1">
    <citation type="submission" date="2015-07" db="EMBL/GenBank/DDBJ databases">
        <authorList>
            <person name="Kim K.M."/>
        </authorList>
    </citation>
    <scope>NUCLEOTIDE SEQUENCE [LARGE SCALE GENOMIC DNA]</scope>
    <source>
        <strain evidence="1 2">KCTC 12363</strain>
    </source>
</reference>
<dbReference type="AlphaFoldDB" id="A0A0H4PHA5"/>
<dbReference type="Proteomes" id="UP000036520">
    <property type="component" value="Chromosome"/>
</dbReference>
<evidence type="ECO:0000313" key="1">
    <source>
        <dbReference type="EMBL" id="AKP53911.1"/>
    </source>
</evidence>
<dbReference type="RefSeq" id="WP_048643963.1">
    <property type="nucleotide sequence ID" value="NZ_CP012040.1"/>
</dbReference>
<evidence type="ECO:0000313" key="2">
    <source>
        <dbReference type="Proteomes" id="UP000036520"/>
    </source>
</evidence>
<sequence length="894" mass="102659">MMNQKTYRPISKEVHTSDDLDFQFLKDEGIKVIQRIGNKIWTDYNAHDPGVTILEILAYAITDLGYRLSLPIEDLLLGNDKANYLKKHFHMASDVLPCKALTGLDYRMLLMDVEGVKNSWIETYSKQIYMDCKNLKMAYDPAIWEGLPEKDKKSFELKGLHKILIDASDDIPFAQIKRKVLSAYHQNRNLCEDVVEVIPVESHPVQVCAIMDLSPDADEELIAAKIEWEIEQYFSPNIHFYSFENMLDKGYTTEEILEGPYLKHGYLDPDELRNAKLRDKISQSDIIQLIMDIDGVEAIRDLSINHCEEGSSGGGWVITVPEGKKPVLCDKSKFNFFKGLLPLNVNQETVAAHKNAIVTQNQVEQYEIKEKGFPLPVPHLYPLGEYSSIRNDFPEVYGVGPLGIPESAKGVDREKKADQLKAYLTFFDQILVSYFKHLTEVKNLLSVFSTHERSYFTETVTDIGDHGEFLGSFYDDGSLYEDLMAPFDERNKRSQKLKDHLLARFAEKFSDYAFLMKKIYGSGVDEQVLKTKSFFLEEYGKISAERSTAMNYYKQPLKNLWNTENTSGFEKRVALLVGIKDYFRKNLSRSFVEIYPSTNAEGEAVFKWRIYDQDKNVLLQSIKSYKGRTAAHKDIYLVIQQVKAVSNETIEETLNQFGEVPEVGFDFDCFKVSISPTGRFSFGVFNLDIKDPESPDYLIASQQKYFAFPNFKNALLSFKSFMDEKMDDEGMFVVENILLRPDFNEAELSNQHFLPFCKDDCAEGNCIDPYSFRVTIVLPGNSFRFADRDFRDFLENLIREEMPAHILAKICWIGRANTGDLEEEDQMSLFEEAYANFLSGLTVGDYQYHEQFIKILSELHSIYPTGTLYNCEDEDESNAMRDTIILGRSNLGTI</sequence>
<dbReference type="STRING" id="320787.CA2015_4575"/>
<dbReference type="EMBL" id="CP012040">
    <property type="protein sequence ID" value="AKP53911.1"/>
    <property type="molecule type" value="Genomic_DNA"/>
</dbReference>
<name>A0A0H4PHA5_9BACT</name>
<dbReference type="KEGG" id="camu:CA2015_4575"/>
<accession>A0A0H4PHA5</accession>
<protein>
    <submittedName>
        <fullName evidence="1">Uncharacterized protein</fullName>
    </submittedName>
</protein>
<dbReference type="OrthoDB" id="8263000at2"/>
<gene>
    <name evidence="1" type="ORF">CA2015_4575</name>
</gene>
<proteinExistence type="predicted"/>
<keyword evidence="2" id="KW-1185">Reference proteome</keyword>
<organism evidence="1 2">
    <name type="scientific">Cyclobacterium amurskyense</name>
    <dbReference type="NCBI Taxonomy" id="320787"/>
    <lineage>
        <taxon>Bacteria</taxon>
        <taxon>Pseudomonadati</taxon>
        <taxon>Bacteroidota</taxon>
        <taxon>Cytophagia</taxon>
        <taxon>Cytophagales</taxon>
        <taxon>Cyclobacteriaceae</taxon>
        <taxon>Cyclobacterium</taxon>
    </lineage>
</organism>